<dbReference type="RefSeq" id="WP_091525163.1">
    <property type="nucleotide sequence ID" value="NZ_FORF01000043.1"/>
</dbReference>
<reference evidence="2" key="1">
    <citation type="submission" date="2016-10" db="EMBL/GenBank/DDBJ databases">
        <authorList>
            <person name="Varghese N."/>
            <person name="Submissions S."/>
        </authorList>
    </citation>
    <scope>NUCLEOTIDE SEQUENCE [LARGE SCALE GENOMIC DNA]</scope>
    <source>
        <strain evidence="2">DSM 21857</strain>
    </source>
</reference>
<sequence>MSTALSLRLKRLEKKAGLEDPLKLLTDEELDRMIDTVEASIATTAGVPAHKDAERLHGREAADELTQAEMQRLVISIVNTRHEIGASHGR</sequence>
<accession>A0A1I3T7X2</accession>
<proteinExistence type="predicted"/>
<name>A0A1I3T7X2_9HYPH</name>
<protein>
    <submittedName>
        <fullName evidence="1">Uncharacterized protein</fullName>
    </submittedName>
</protein>
<gene>
    <name evidence="1" type="ORF">SAMN03080618_03566</name>
</gene>
<dbReference type="EMBL" id="FORF01000043">
    <property type="protein sequence ID" value="SFJ65597.1"/>
    <property type="molecule type" value="Genomic_DNA"/>
</dbReference>
<dbReference type="AlphaFoldDB" id="A0A1I3T7X2"/>
<dbReference type="STRING" id="1121003.SAMN03080618_03566"/>
<dbReference type="Proteomes" id="UP000242763">
    <property type="component" value="Unassembled WGS sequence"/>
</dbReference>
<keyword evidence="2" id="KW-1185">Reference proteome</keyword>
<organism evidence="1 2">
    <name type="scientific">Aquamicrobium aerolatum DSM 21857</name>
    <dbReference type="NCBI Taxonomy" id="1121003"/>
    <lineage>
        <taxon>Bacteria</taxon>
        <taxon>Pseudomonadati</taxon>
        <taxon>Pseudomonadota</taxon>
        <taxon>Alphaproteobacteria</taxon>
        <taxon>Hyphomicrobiales</taxon>
        <taxon>Phyllobacteriaceae</taxon>
        <taxon>Aerobium</taxon>
    </lineage>
</organism>
<evidence type="ECO:0000313" key="1">
    <source>
        <dbReference type="EMBL" id="SFJ65597.1"/>
    </source>
</evidence>
<evidence type="ECO:0000313" key="2">
    <source>
        <dbReference type="Proteomes" id="UP000242763"/>
    </source>
</evidence>